<keyword evidence="1" id="KW-1133">Transmembrane helix</keyword>
<evidence type="ECO:0008006" key="4">
    <source>
        <dbReference type="Google" id="ProtNLM"/>
    </source>
</evidence>
<dbReference type="Proteomes" id="UP001595962">
    <property type="component" value="Unassembled WGS sequence"/>
</dbReference>
<feature type="transmembrane region" description="Helical" evidence="1">
    <location>
        <begin position="36"/>
        <end position="59"/>
    </location>
</feature>
<feature type="transmembrane region" description="Helical" evidence="1">
    <location>
        <begin position="71"/>
        <end position="96"/>
    </location>
</feature>
<proteinExistence type="predicted"/>
<evidence type="ECO:0000313" key="3">
    <source>
        <dbReference type="Proteomes" id="UP001595962"/>
    </source>
</evidence>
<organism evidence="2 3">
    <name type="scientific">Rheinheimera marina</name>
    <dbReference type="NCBI Taxonomy" id="1774958"/>
    <lineage>
        <taxon>Bacteria</taxon>
        <taxon>Pseudomonadati</taxon>
        <taxon>Pseudomonadota</taxon>
        <taxon>Gammaproteobacteria</taxon>
        <taxon>Chromatiales</taxon>
        <taxon>Chromatiaceae</taxon>
        <taxon>Rheinheimera</taxon>
    </lineage>
</organism>
<name>A0ABV9JKW6_9GAMM</name>
<accession>A0ABV9JKW6</accession>
<evidence type="ECO:0000313" key="2">
    <source>
        <dbReference type="EMBL" id="MFC4654893.1"/>
    </source>
</evidence>
<sequence>MTLFWKLNTSLAALYGAVCVGGAAALMHLWQSSLTGSQLAVLLSAGFILTLHCLALLVLGAAENLQQKSPWLSRLVALAFHLGSCGFVVTLVGGVFGWSLHFGQLAPLSGQLLIISWLLLALSPWIRK</sequence>
<comment type="caution">
    <text evidence="2">The sequence shown here is derived from an EMBL/GenBank/DDBJ whole genome shotgun (WGS) entry which is preliminary data.</text>
</comment>
<feature type="transmembrane region" description="Helical" evidence="1">
    <location>
        <begin position="108"/>
        <end position="126"/>
    </location>
</feature>
<dbReference type="RefSeq" id="WP_377333056.1">
    <property type="nucleotide sequence ID" value="NZ_JBHSGB010000006.1"/>
</dbReference>
<keyword evidence="1" id="KW-0812">Transmembrane</keyword>
<gene>
    <name evidence="2" type="ORF">ACFO3I_07700</name>
</gene>
<feature type="transmembrane region" description="Helical" evidence="1">
    <location>
        <begin position="12"/>
        <end position="30"/>
    </location>
</feature>
<keyword evidence="3" id="KW-1185">Reference proteome</keyword>
<keyword evidence="1" id="KW-0472">Membrane</keyword>
<evidence type="ECO:0000256" key="1">
    <source>
        <dbReference type="SAM" id="Phobius"/>
    </source>
</evidence>
<reference evidence="3" key="1">
    <citation type="journal article" date="2019" name="Int. J. Syst. Evol. Microbiol.">
        <title>The Global Catalogue of Microorganisms (GCM) 10K type strain sequencing project: providing services to taxonomists for standard genome sequencing and annotation.</title>
        <authorList>
            <consortium name="The Broad Institute Genomics Platform"/>
            <consortium name="The Broad Institute Genome Sequencing Center for Infectious Disease"/>
            <person name="Wu L."/>
            <person name="Ma J."/>
        </authorList>
    </citation>
    <scope>NUCLEOTIDE SEQUENCE [LARGE SCALE GENOMIC DNA]</scope>
    <source>
        <strain evidence="3">DT28</strain>
    </source>
</reference>
<protein>
    <recommendedName>
        <fullName evidence="4">DUF423 domain-containing protein</fullName>
    </recommendedName>
</protein>
<dbReference type="EMBL" id="JBHSGB010000006">
    <property type="protein sequence ID" value="MFC4654893.1"/>
    <property type="molecule type" value="Genomic_DNA"/>
</dbReference>